<feature type="transmembrane region" description="Helical" evidence="1">
    <location>
        <begin position="18"/>
        <end position="36"/>
    </location>
</feature>
<feature type="transmembrane region" description="Helical" evidence="1">
    <location>
        <begin position="121"/>
        <end position="142"/>
    </location>
</feature>
<gene>
    <name evidence="2" type="ORF">DLD82_06120</name>
</gene>
<comment type="caution">
    <text evidence="2">The sequence shown here is derived from an EMBL/GenBank/DDBJ whole genome shotgun (WGS) entry which is preliminary data.</text>
</comment>
<dbReference type="AlphaFoldDB" id="A0A2V2N4Z6"/>
<feature type="transmembrane region" description="Helical" evidence="1">
    <location>
        <begin position="42"/>
        <end position="62"/>
    </location>
</feature>
<keyword evidence="1" id="KW-0472">Membrane</keyword>
<proteinExistence type="predicted"/>
<evidence type="ECO:0000256" key="1">
    <source>
        <dbReference type="SAM" id="Phobius"/>
    </source>
</evidence>
<protein>
    <submittedName>
        <fullName evidence="2">Peptidase M50</fullName>
    </submittedName>
</protein>
<accession>A0A2V2N4Z6</accession>
<keyword evidence="1" id="KW-0812">Transmembrane</keyword>
<organism evidence="2 3">
    <name type="scientific">Methanospirillum stamsii</name>
    <dbReference type="NCBI Taxonomy" id="1277351"/>
    <lineage>
        <taxon>Archaea</taxon>
        <taxon>Methanobacteriati</taxon>
        <taxon>Methanobacteriota</taxon>
        <taxon>Stenosarchaea group</taxon>
        <taxon>Methanomicrobia</taxon>
        <taxon>Methanomicrobiales</taxon>
        <taxon>Methanospirillaceae</taxon>
        <taxon>Methanospirillum</taxon>
    </lineage>
</organism>
<keyword evidence="1" id="KW-1133">Transmembrane helix</keyword>
<evidence type="ECO:0000313" key="2">
    <source>
        <dbReference type="EMBL" id="PWR75154.1"/>
    </source>
</evidence>
<sequence length="208" mass="22427">MLPMQIWDQIPLRERRDLLVAWLALSAAFTLAMVWGQRLDPLIIGQFFVISLVTAGIAFIIHEMAHKFTAMKYGYWAEFQMNSMMLVVAVAMAALAGIVFAAPGATMIYGNQISREENGKISLAGPVSNLLLIIPFAALAFLGHTPGLYLLAIIGVVGIKINAMIAAFNLLPIGPLDGAKILAWNPAVFAGVFLIAFGILFGSLSGFF</sequence>
<reference evidence="2 3" key="1">
    <citation type="submission" date="2018-05" db="EMBL/GenBank/DDBJ databases">
        <title>Draft genome of Methanospirillum stamsii Pt1.</title>
        <authorList>
            <person name="Dueholm M.S."/>
            <person name="Nielsen P.H."/>
            <person name="Bakmann L.F."/>
            <person name="Otzen D.E."/>
        </authorList>
    </citation>
    <scope>NUCLEOTIDE SEQUENCE [LARGE SCALE GENOMIC DNA]</scope>
    <source>
        <strain evidence="2 3">Pt1</strain>
    </source>
</reference>
<feature type="transmembrane region" description="Helical" evidence="1">
    <location>
        <begin position="183"/>
        <end position="204"/>
    </location>
</feature>
<evidence type="ECO:0000313" key="3">
    <source>
        <dbReference type="Proteomes" id="UP000245934"/>
    </source>
</evidence>
<dbReference type="PANTHER" id="PTHR35864">
    <property type="entry name" value="ZINC METALLOPROTEASE MJ0611-RELATED"/>
    <property type="match status" value="1"/>
</dbReference>
<dbReference type="Proteomes" id="UP000245934">
    <property type="component" value="Unassembled WGS sequence"/>
</dbReference>
<keyword evidence="3" id="KW-1185">Reference proteome</keyword>
<feature type="transmembrane region" description="Helical" evidence="1">
    <location>
        <begin position="149"/>
        <end position="171"/>
    </location>
</feature>
<dbReference type="PANTHER" id="PTHR35864:SF1">
    <property type="entry name" value="ZINC METALLOPROTEASE YWHC-RELATED"/>
    <property type="match status" value="1"/>
</dbReference>
<name>A0A2V2N4Z6_9EURY</name>
<dbReference type="EMBL" id="QGMZ01000012">
    <property type="protein sequence ID" value="PWR75154.1"/>
    <property type="molecule type" value="Genomic_DNA"/>
</dbReference>
<dbReference type="InterPro" id="IPR052348">
    <property type="entry name" value="Metallopeptidase_M50B"/>
</dbReference>
<feature type="transmembrane region" description="Helical" evidence="1">
    <location>
        <begin position="83"/>
        <end position="109"/>
    </location>
</feature>